<gene>
    <name evidence="6" type="ORF">P250_03036</name>
</gene>
<dbReference type="PROSITE" id="PS50931">
    <property type="entry name" value="HTH_LYSR"/>
    <property type="match status" value="1"/>
</dbReference>
<dbReference type="EMBL" id="JIDS01000002">
    <property type="protein sequence ID" value="EZK38271.1"/>
    <property type="molecule type" value="Genomic_DNA"/>
</dbReference>
<dbReference type="InterPro" id="IPR000847">
    <property type="entry name" value="LysR_HTH_N"/>
</dbReference>
<dbReference type="Gene3D" id="3.40.190.290">
    <property type="match status" value="1"/>
</dbReference>
<dbReference type="GO" id="GO:0003700">
    <property type="term" value="F:DNA-binding transcription factor activity"/>
    <property type="evidence" value="ECO:0007669"/>
    <property type="project" value="InterPro"/>
</dbReference>
<keyword evidence="2" id="KW-0805">Transcription regulation</keyword>
<name>A0AAD3ASY1_FRATT</name>
<dbReference type="InterPro" id="IPR036388">
    <property type="entry name" value="WH-like_DNA-bd_sf"/>
</dbReference>
<keyword evidence="3" id="KW-0238">DNA-binding</keyword>
<feature type="domain" description="HTH lysR-type" evidence="5">
    <location>
        <begin position="3"/>
        <end position="60"/>
    </location>
</feature>
<dbReference type="PANTHER" id="PTHR30126">
    <property type="entry name" value="HTH-TYPE TRANSCRIPTIONAL REGULATOR"/>
    <property type="match status" value="1"/>
</dbReference>
<protein>
    <recommendedName>
        <fullName evidence="5">HTH lysR-type domain-containing protein</fullName>
    </recommendedName>
</protein>
<evidence type="ECO:0000256" key="4">
    <source>
        <dbReference type="ARBA" id="ARBA00023163"/>
    </source>
</evidence>
<dbReference type="Proteomes" id="UP000023806">
    <property type="component" value="Unassembled WGS sequence"/>
</dbReference>
<comment type="similarity">
    <text evidence="1">Belongs to the LysR transcriptional regulatory family.</text>
</comment>
<comment type="caution">
    <text evidence="6">The sequence shown here is derived from an EMBL/GenBank/DDBJ whole genome shotgun (WGS) entry which is preliminary data.</text>
</comment>
<dbReference type="SUPFAM" id="SSF53850">
    <property type="entry name" value="Periplasmic binding protein-like II"/>
    <property type="match status" value="1"/>
</dbReference>
<evidence type="ECO:0000313" key="6">
    <source>
        <dbReference type="EMBL" id="EZK38271.1"/>
    </source>
</evidence>
<accession>A0AAD3ASY1</accession>
<dbReference type="GO" id="GO:0000976">
    <property type="term" value="F:transcription cis-regulatory region binding"/>
    <property type="evidence" value="ECO:0007669"/>
    <property type="project" value="TreeGrafter"/>
</dbReference>
<evidence type="ECO:0000259" key="5">
    <source>
        <dbReference type="PROSITE" id="PS50931"/>
    </source>
</evidence>
<keyword evidence="4" id="KW-0804">Transcription</keyword>
<evidence type="ECO:0000313" key="7">
    <source>
        <dbReference type="Proteomes" id="UP000023806"/>
    </source>
</evidence>
<dbReference type="PANTHER" id="PTHR30126:SF94">
    <property type="entry name" value="LYSR FAMILY TRANSCRIPTIONAL REGULATOR"/>
    <property type="match status" value="1"/>
</dbReference>
<dbReference type="SUPFAM" id="SSF46785">
    <property type="entry name" value="Winged helix' DNA-binding domain"/>
    <property type="match status" value="1"/>
</dbReference>
<sequence>MRITLKQLQVFVNTAKSESISAGAEKCFISQAAASMSLSQLENMLDTTLFDRVGKRMKLNANGKNLLAKAIKILDEIEEFETFSVKNTLLSGKIVIGASTTIANYVLPKYVAIFKKLHPDTDFEIINNVESLNCDVGFIEGECNSQVIATSLWAKDKLKIICRVNHTLTTQNNLKIKDLLEYEWATREQGSGTFEIFFNALEDKVSSIKKAITLRSSEAIKQYVAYSDCLACISEVITTQALDTTKYSILETKDLDLSRNFYKLLHKKKYHTALTQAFCDFIEKDINGCDIRLENFSI</sequence>
<evidence type="ECO:0000256" key="3">
    <source>
        <dbReference type="ARBA" id="ARBA00023125"/>
    </source>
</evidence>
<dbReference type="InterPro" id="IPR036390">
    <property type="entry name" value="WH_DNA-bd_sf"/>
</dbReference>
<dbReference type="InterPro" id="IPR005119">
    <property type="entry name" value="LysR_subst-bd"/>
</dbReference>
<dbReference type="RefSeq" id="WP_003020845.1">
    <property type="nucleotide sequence ID" value="NZ_KK211923.1"/>
</dbReference>
<organism evidence="6 7">
    <name type="scientific">Francisella tularensis subsp. tularensis str. SCHU S4 substr. FSC237</name>
    <dbReference type="NCBI Taxonomy" id="1341660"/>
    <lineage>
        <taxon>Bacteria</taxon>
        <taxon>Pseudomonadati</taxon>
        <taxon>Pseudomonadota</taxon>
        <taxon>Gammaproteobacteria</taxon>
        <taxon>Thiotrichales</taxon>
        <taxon>Francisellaceae</taxon>
        <taxon>Francisella</taxon>
    </lineage>
</organism>
<dbReference type="Pfam" id="PF03466">
    <property type="entry name" value="LysR_substrate"/>
    <property type="match status" value="1"/>
</dbReference>
<dbReference type="AlphaFoldDB" id="A0AAD3ASY1"/>
<reference evidence="6 7" key="1">
    <citation type="submission" date="2014-03" db="EMBL/GenBank/DDBJ databases">
        <title>The Genome Sequence of Francisella tularensis subsp. tularensis str. SCHU S4 substr. FSC043.</title>
        <authorList>
            <consortium name="The Broad Institute Genomics Platform"/>
            <consortium name="The Broad Institute Genome Sequencing Center for Infectious Disease"/>
            <person name="Chapman S.B."/>
            <person name="Guina T."/>
            <person name="Gelhaus C."/>
            <person name="Comer J."/>
            <person name="Sellati T."/>
            <person name="Sjostedt A."/>
            <person name="Young S.K."/>
            <person name="Zeng Q."/>
            <person name="Gargeya S."/>
            <person name="Abouelleil A."/>
            <person name="Alvarado L."/>
            <person name="Chapman S.B."/>
            <person name="Gainer-Dewar J."/>
            <person name="Goldberg J."/>
            <person name="Griggs A."/>
            <person name="Gujja S."/>
            <person name="Hansen M."/>
            <person name="Howarth C."/>
            <person name="Imamovic A."/>
            <person name="Larimer J."/>
            <person name="Murphy C."/>
            <person name="Naylor J."/>
            <person name="Pearson M."/>
            <person name="Poon T.W."/>
            <person name="Priest M."/>
            <person name="Roberts A."/>
            <person name="Saif S."/>
            <person name="Shea T."/>
            <person name="Sykes S."/>
            <person name="Wortman J."/>
            <person name="Nusbaum C."/>
            <person name="Birren B."/>
        </authorList>
    </citation>
    <scope>NUCLEOTIDE SEQUENCE [LARGE SCALE GENOMIC DNA]</scope>
    <source>
        <strain evidence="6 7">Schu S4</strain>
    </source>
</reference>
<dbReference type="Gene3D" id="1.10.10.10">
    <property type="entry name" value="Winged helix-like DNA-binding domain superfamily/Winged helix DNA-binding domain"/>
    <property type="match status" value="1"/>
</dbReference>
<proteinExistence type="inferred from homology"/>
<evidence type="ECO:0000256" key="2">
    <source>
        <dbReference type="ARBA" id="ARBA00023015"/>
    </source>
</evidence>
<dbReference type="Pfam" id="PF00126">
    <property type="entry name" value="HTH_1"/>
    <property type="match status" value="1"/>
</dbReference>
<evidence type="ECO:0000256" key="1">
    <source>
        <dbReference type="ARBA" id="ARBA00009437"/>
    </source>
</evidence>